<dbReference type="InterPro" id="IPR001638">
    <property type="entry name" value="Solute-binding_3/MltF_N"/>
</dbReference>
<protein>
    <submittedName>
        <fullName evidence="5">Polar amino acid transport system substrate-binding protein</fullName>
    </submittedName>
</protein>
<reference evidence="5 6" key="1">
    <citation type="submission" date="2016-10" db="EMBL/GenBank/DDBJ databases">
        <authorList>
            <person name="de Groot N.N."/>
        </authorList>
    </citation>
    <scope>NUCLEOTIDE SEQUENCE [LARGE SCALE GENOMIC DNA]</scope>
    <source>
        <strain evidence="5 6">CGMCC 1.10267</strain>
    </source>
</reference>
<evidence type="ECO:0000259" key="3">
    <source>
        <dbReference type="SMART" id="SM00062"/>
    </source>
</evidence>
<gene>
    <name evidence="5" type="ORF">SAMN04487974_103348</name>
</gene>
<sequence length="250" mass="26219">MKKALIAAAALAALTSAAHAQDTLRVGTEGAYAPWNFVNDSGELAGYEIDLANALCEHTGMTCEIVQNDWDSIIPNLVAGNYDVIMAGMSITDERLETINFTQDYFPVDPSKYIVTAGTEVDFDNMSGMRIGVQGNTIQAAFVEENFADGNTVVSFATFDQSIADLAAGNVDVVLADGSSLEPVVENSGGALEFVGEDVAVGGGVGGGVRKEDTELLATLDEALTALKADGTVDALRAEWFDGVEAAYTE</sequence>
<feature type="chain" id="PRO_5011540438" evidence="2">
    <location>
        <begin position="21"/>
        <end position="250"/>
    </location>
</feature>
<organism evidence="5 6">
    <name type="scientific">Pelagibacterium luteolum</name>
    <dbReference type="NCBI Taxonomy" id="440168"/>
    <lineage>
        <taxon>Bacteria</taxon>
        <taxon>Pseudomonadati</taxon>
        <taxon>Pseudomonadota</taxon>
        <taxon>Alphaproteobacteria</taxon>
        <taxon>Hyphomicrobiales</taxon>
        <taxon>Devosiaceae</taxon>
        <taxon>Pelagibacterium</taxon>
    </lineage>
</organism>
<accession>A0A1G7UYZ3</accession>
<dbReference type="Proteomes" id="UP000199495">
    <property type="component" value="Unassembled WGS sequence"/>
</dbReference>
<dbReference type="Pfam" id="PF00497">
    <property type="entry name" value="SBP_bac_3"/>
    <property type="match status" value="1"/>
</dbReference>
<feature type="domain" description="Solute-binding protein family 3/N-terminal" evidence="3">
    <location>
        <begin position="23"/>
        <end position="244"/>
    </location>
</feature>
<evidence type="ECO:0000259" key="4">
    <source>
        <dbReference type="SMART" id="SM00079"/>
    </source>
</evidence>
<dbReference type="SMART" id="SM00062">
    <property type="entry name" value="PBPb"/>
    <property type="match status" value="1"/>
</dbReference>
<keyword evidence="1 2" id="KW-0732">Signal</keyword>
<dbReference type="GO" id="GO:0016020">
    <property type="term" value="C:membrane"/>
    <property type="evidence" value="ECO:0007669"/>
    <property type="project" value="InterPro"/>
</dbReference>
<dbReference type="EMBL" id="FNCS01000003">
    <property type="protein sequence ID" value="SDG52349.1"/>
    <property type="molecule type" value="Genomic_DNA"/>
</dbReference>
<dbReference type="PANTHER" id="PTHR35936:SF17">
    <property type="entry name" value="ARGININE-BINDING EXTRACELLULAR PROTEIN ARTP"/>
    <property type="match status" value="1"/>
</dbReference>
<keyword evidence="6" id="KW-1185">Reference proteome</keyword>
<dbReference type="SMART" id="SM00079">
    <property type="entry name" value="PBPe"/>
    <property type="match status" value="1"/>
</dbReference>
<name>A0A1G7UYZ3_9HYPH</name>
<evidence type="ECO:0000256" key="2">
    <source>
        <dbReference type="SAM" id="SignalP"/>
    </source>
</evidence>
<evidence type="ECO:0000313" key="6">
    <source>
        <dbReference type="Proteomes" id="UP000199495"/>
    </source>
</evidence>
<feature type="signal peptide" evidence="2">
    <location>
        <begin position="1"/>
        <end position="20"/>
    </location>
</feature>
<dbReference type="InterPro" id="IPR001320">
    <property type="entry name" value="Iontro_rcpt_C"/>
</dbReference>
<evidence type="ECO:0000256" key="1">
    <source>
        <dbReference type="ARBA" id="ARBA00022729"/>
    </source>
</evidence>
<dbReference type="RefSeq" id="WP_090594546.1">
    <property type="nucleotide sequence ID" value="NZ_FNCS01000003.1"/>
</dbReference>
<dbReference type="STRING" id="440168.SAMN04487974_103348"/>
<feature type="domain" description="Ionotropic glutamate receptor C-terminal" evidence="4">
    <location>
        <begin position="23"/>
        <end position="243"/>
    </location>
</feature>
<dbReference type="AlphaFoldDB" id="A0A1G7UYZ3"/>
<dbReference type="GO" id="GO:0015276">
    <property type="term" value="F:ligand-gated monoatomic ion channel activity"/>
    <property type="evidence" value="ECO:0007669"/>
    <property type="project" value="InterPro"/>
</dbReference>
<dbReference type="OrthoDB" id="9807134at2"/>
<dbReference type="SUPFAM" id="SSF53850">
    <property type="entry name" value="Periplasmic binding protein-like II"/>
    <property type="match status" value="1"/>
</dbReference>
<dbReference type="Gene3D" id="3.40.190.10">
    <property type="entry name" value="Periplasmic binding protein-like II"/>
    <property type="match status" value="2"/>
</dbReference>
<proteinExistence type="predicted"/>
<dbReference type="PANTHER" id="PTHR35936">
    <property type="entry name" value="MEMBRANE-BOUND LYTIC MUREIN TRANSGLYCOSYLASE F"/>
    <property type="match status" value="1"/>
</dbReference>
<evidence type="ECO:0000313" key="5">
    <source>
        <dbReference type="EMBL" id="SDG52349.1"/>
    </source>
</evidence>